<comment type="caution">
    <text evidence="2">The sequence shown here is derived from an EMBL/GenBank/DDBJ whole genome shotgun (WGS) entry which is preliminary data.</text>
</comment>
<evidence type="ECO:0000313" key="3">
    <source>
        <dbReference type="Proteomes" id="UP001152561"/>
    </source>
</evidence>
<sequence length="68" mass="8140">MRKREKKRDKFFTRMWKGVKGIWKVLKPKESLRSTRPEVDNDAPVQWSKEEGEDDHDDDDESESDEST</sequence>
<dbReference type="AlphaFoldDB" id="A0A9Q1LUU4"/>
<dbReference type="Proteomes" id="UP001152561">
    <property type="component" value="Unassembled WGS sequence"/>
</dbReference>
<reference evidence="3" key="1">
    <citation type="journal article" date="2023" name="Proc. Natl. Acad. Sci. U.S.A.">
        <title>Genomic and structural basis for evolution of tropane alkaloid biosynthesis.</title>
        <authorList>
            <person name="Wanga Y.-J."/>
            <person name="Taina T."/>
            <person name="Yua J.-Y."/>
            <person name="Lia J."/>
            <person name="Xua B."/>
            <person name="Chenc J."/>
            <person name="D'Auriad J.C."/>
            <person name="Huanga J.-P."/>
            <person name="Huanga S.-X."/>
        </authorList>
    </citation>
    <scope>NUCLEOTIDE SEQUENCE [LARGE SCALE GENOMIC DNA]</scope>
    <source>
        <strain evidence="3">cv. KIB-2019</strain>
    </source>
</reference>
<dbReference type="EMBL" id="JAJAGQ010000013">
    <property type="protein sequence ID" value="KAJ8544704.1"/>
    <property type="molecule type" value="Genomic_DNA"/>
</dbReference>
<organism evidence="2 3">
    <name type="scientific">Anisodus acutangulus</name>
    <dbReference type="NCBI Taxonomy" id="402998"/>
    <lineage>
        <taxon>Eukaryota</taxon>
        <taxon>Viridiplantae</taxon>
        <taxon>Streptophyta</taxon>
        <taxon>Embryophyta</taxon>
        <taxon>Tracheophyta</taxon>
        <taxon>Spermatophyta</taxon>
        <taxon>Magnoliopsida</taxon>
        <taxon>eudicotyledons</taxon>
        <taxon>Gunneridae</taxon>
        <taxon>Pentapetalae</taxon>
        <taxon>asterids</taxon>
        <taxon>lamiids</taxon>
        <taxon>Solanales</taxon>
        <taxon>Solanaceae</taxon>
        <taxon>Solanoideae</taxon>
        <taxon>Hyoscyameae</taxon>
        <taxon>Anisodus</taxon>
    </lineage>
</organism>
<feature type="region of interest" description="Disordered" evidence="1">
    <location>
        <begin position="28"/>
        <end position="68"/>
    </location>
</feature>
<feature type="compositionally biased region" description="Basic and acidic residues" evidence="1">
    <location>
        <begin position="28"/>
        <end position="39"/>
    </location>
</feature>
<accession>A0A9Q1LUU4</accession>
<feature type="compositionally biased region" description="Acidic residues" evidence="1">
    <location>
        <begin position="51"/>
        <end position="68"/>
    </location>
</feature>
<dbReference type="OrthoDB" id="1321199at2759"/>
<evidence type="ECO:0000256" key="1">
    <source>
        <dbReference type="SAM" id="MobiDB-lite"/>
    </source>
</evidence>
<proteinExistence type="predicted"/>
<protein>
    <submittedName>
        <fullName evidence="2">Uncharacterized protein</fullName>
    </submittedName>
</protein>
<gene>
    <name evidence="2" type="ORF">K7X08_017287</name>
</gene>
<name>A0A9Q1LUU4_9SOLA</name>
<keyword evidence="3" id="KW-1185">Reference proteome</keyword>
<evidence type="ECO:0000313" key="2">
    <source>
        <dbReference type="EMBL" id="KAJ8544704.1"/>
    </source>
</evidence>